<evidence type="ECO:0000313" key="6">
    <source>
        <dbReference type="EMBL" id="ERM00230.1"/>
    </source>
</evidence>
<dbReference type="NCBIfam" id="NF009932">
    <property type="entry name" value="PRK13395.1"/>
    <property type="match status" value="1"/>
</dbReference>
<evidence type="ECO:0000313" key="7">
    <source>
        <dbReference type="Proteomes" id="UP000016842"/>
    </source>
</evidence>
<proteinExistence type="inferred from homology"/>
<dbReference type="CDD" id="cd20298">
    <property type="entry name" value="cupin_UAH"/>
    <property type="match status" value="1"/>
</dbReference>
<dbReference type="Proteomes" id="UP000016842">
    <property type="component" value="Unassembled WGS sequence"/>
</dbReference>
<dbReference type="PANTHER" id="PTHR21221:SF1">
    <property type="entry name" value="UREIDOGLYCOLATE LYASE"/>
    <property type="match status" value="1"/>
</dbReference>
<name>U4V2K8_9HYPH</name>
<evidence type="ECO:0000256" key="4">
    <source>
        <dbReference type="ARBA" id="ARBA00047684"/>
    </source>
</evidence>
<dbReference type="InterPro" id="IPR011051">
    <property type="entry name" value="RmlC_Cupin_sf"/>
</dbReference>
<comment type="subunit">
    <text evidence="1 5">Homodimer.</text>
</comment>
<dbReference type="Pfam" id="PF04115">
    <property type="entry name" value="Ureidogly_lyase"/>
    <property type="match status" value="1"/>
</dbReference>
<dbReference type="GO" id="GO:0000256">
    <property type="term" value="P:allantoin catabolic process"/>
    <property type="evidence" value="ECO:0007669"/>
    <property type="project" value="UniProtKB-UniRule"/>
</dbReference>
<dbReference type="Gene3D" id="2.60.120.480">
    <property type="entry name" value="Ureidoglycolate hydrolase"/>
    <property type="match status" value="1"/>
</dbReference>
<dbReference type="NCBIfam" id="NF002953">
    <property type="entry name" value="PRK03606.2-4"/>
    <property type="match status" value="1"/>
</dbReference>
<dbReference type="PATRIC" id="fig|1337887.3.peg.4606"/>
<sequence length="212" mass="23729">MMKAGRFARLFLVSVETASRLTETSSTSFVVIRNLFYGEDDLRVETLVVEPLTKEAFAPFGDVIETEGAELRLINNDTTERYHDLARVEAAGSEARVLVNIFRGGQSFEAPIDIVMMERHPFGSQAFIPLNGRPFLVVVAEDAGGKPARPPRVFLARGDQGVNYLRNAWHHPLLALEQKSDFLVVDRAGKEANLQEFFFSDAIYRIETIKPA</sequence>
<dbReference type="EMBL" id="ASXJ01000334">
    <property type="protein sequence ID" value="ERM00230.1"/>
    <property type="molecule type" value="Genomic_DNA"/>
</dbReference>
<reference evidence="6 7" key="1">
    <citation type="journal article" date="2014" name="FEMS Microbiol. Lett.">
        <title>Genome sequencing analysis reveals virulence-related gene content of Ochrobactrum intermedium strain 229E, a urease-positive strain isolated from the human gastric niche.</title>
        <authorList>
            <person name="Kulkarni G.J."/>
            <person name="Shetty S."/>
            <person name="Dharne M.S."/>
            <person name="Shouche Y.S."/>
        </authorList>
    </citation>
    <scope>NUCLEOTIDE SEQUENCE [LARGE SCALE GENOMIC DNA]</scope>
    <source>
        <strain evidence="6 7">229E</strain>
    </source>
</reference>
<protein>
    <recommendedName>
        <fullName evidence="5">Ureidoglycolate lyase</fullName>
        <ecNumber evidence="5">4.3.2.3</ecNumber>
    </recommendedName>
    <alternativeName>
        <fullName evidence="5">Ureidoglycolatase</fullName>
    </alternativeName>
</protein>
<dbReference type="GO" id="GO:0006145">
    <property type="term" value="P:purine nucleobase catabolic process"/>
    <property type="evidence" value="ECO:0007669"/>
    <property type="project" value="UniProtKB-UniRule"/>
</dbReference>
<dbReference type="EC" id="4.3.2.3" evidence="5"/>
<dbReference type="UniPathway" id="UPA00395"/>
<keyword evidence="3 5" id="KW-0456">Lyase</keyword>
<evidence type="ECO:0000256" key="1">
    <source>
        <dbReference type="ARBA" id="ARBA00011738"/>
    </source>
</evidence>
<dbReference type="GO" id="GO:0050385">
    <property type="term" value="F:ureidoglycolate lyase activity"/>
    <property type="evidence" value="ECO:0007669"/>
    <property type="project" value="UniProtKB-UniRule"/>
</dbReference>
<gene>
    <name evidence="5" type="primary">allA</name>
    <name evidence="6" type="ORF">Q644_06075</name>
</gene>
<keyword evidence="2 5" id="KW-0659">Purine metabolism</keyword>
<dbReference type="GO" id="GO:0004848">
    <property type="term" value="F:ureidoglycolate hydrolase activity"/>
    <property type="evidence" value="ECO:0007669"/>
    <property type="project" value="InterPro"/>
</dbReference>
<dbReference type="HAMAP" id="MF_00616">
    <property type="entry name" value="Ureidogly_lyase"/>
    <property type="match status" value="1"/>
</dbReference>
<dbReference type="InterPro" id="IPR023525">
    <property type="entry name" value="Ureidogly_lyase_bac"/>
</dbReference>
<comment type="cofactor">
    <cofactor evidence="5">
        <name>Ni(2+)</name>
        <dbReference type="ChEBI" id="CHEBI:49786"/>
    </cofactor>
</comment>
<evidence type="ECO:0000256" key="2">
    <source>
        <dbReference type="ARBA" id="ARBA00022631"/>
    </source>
</evidence>
<comment type="caution">
    <text evidence="6">The sequence shown here is derived from an EMBL/GenBank/DDBJ whole genome shotgun (WGS) entry which is preliminary data.</text>
</comment>
<evidence type="ECO:0000256" key="5">
    <source>
        <dbReference type="HAMAP-Rule" id="MF_00616"/>
    </source>
</evidence>
<dbReference type="InterPro" id="IPR007247">
    <property type="entry name" value="Ureidogly_lyase"/>
</dbReference>
<comment type="catalytic activity">
    <reaction evidence="4 5">
        <text>(S)-ureidoglycolate = urea + glyoxylate</text>
        <dbReference type="Rhea" id="RHEA:11304"/>
        <dbReference type="ChEBI" id="CHEBI:16199"/>
        <dbReference type="ChEBI" id="CHEBI:36655"/>
        <dbReference type="ChEBI" id="CHEBI:57296"/>
        <dbReference type="EC" id="4.3.2.3"/>
    </reaction>
</comment>
<dbReference type="SUPFAM" id="SSF51182">
    <property type="entry name" value="RmlC-like cupins"/>
    <property type="match status" value="1"/>
</dbReference>
<accession>U4V2K8</accession>
<organism evidence="6 7">
    <name type="scientific">Brucella intermedia 229E</name>
    <dbReference type="NCBI Taxonomy" id="1337887"/>
    <lineage>
        <taxon>Bacteria</taxon>
        <taxon>Pseudomonadati</taxon>
        <taxon>Pseudomonadota</taxon>
        <taxon>Alphaproteobacteria</taxon>
        <taxon>Hyphomicrobiales</taxon>
        <taxon>Brucellaceae</taxon>
        <taxon>Brucella/Ochrobactrum group</taxon>
        <taxon>Brucella</taxon>
    </lineage>
</organism>
<dbReference type="AlphaFoldDB" id="U4V2K8"/>
<dbReference type="PANTHER" id="PTHR21221">
    <property type="entry name" value="UREIDOGLYCOLATE HYDROLASE"/>
    <property type="match status" value="1"/>
</dbReference>
<comment type="function">
    <text evidence="5">Catalyzes the catabolism of the allantoin degradation intermediate (S)-ureidoglycolate, generating urea and glyoxylate. Involved in the utilization of allantoin as nitrogen source.</text>
</comment>
<comment type="similarity">
    <text evidence="5">Belongs to the ureidoglycolate lyase family.</text>
</comment>
<dbReference type="InterPro" id="IPR047233">
    <property type="entry name" value="UAH_cupin"/>
</dbReference>
<keyword evidence="6" id="KW-0378">Hydrolase</keyword>
<comment type="pathway">
    <text evidence="5">Nitrogen metabolism; (S)-allantoin degradation.</text>
</comment>
<dbReference type="InterPro" id="IPR024060">
    <property type="entry name" value="Ureidoglycolate_lyase_dom_sf"/>
</dbReference>
<evidence type="ECO:0000256" key="3">
    <source>
        <dbReference type="ARBA" id="ARBA00023239"/>
    </source>
</evidence>